<protein>
    <submittedName>
        <fullName evidence="3">Phosphatase PAP2 family protein</fullName>
    </submittedName>
</protein>
<name>A0ABS9BPF2_9BACT</name>
<gene>
    <name evidence="3" type="ORF">L0U88_19985</name>
</gene>
<evidence type="ECO:0000256" key="1">
    <source>
        <dbReference type="SAM" id="SignalP"/>
    </source>
</evidence>
<dbReference type="Pfam" id="PF01569">
    <property type="entry name" value="PAP2"/>
    <property type="match status" value="1"/>
</dbReference>
<dbReference type="CDD" id="cd03394">
    <property type="entry name" value="PAP2_like_5"/>
    <property type="match status" value="1"/>
</dbReference>
<feature type="signal peptide" evidence="1">
    <location>
        <begin position="1"/>
        <end position="22"/>
    </location>
</feature>
<dbReference type="RefSeq" id="WP_234868534.1">
    <property type="nucleotide sequence ID" value="NZ_JAKEVY010000007.1"/>
</dbReference>
<dbReference type="Gene3D" id="1.20.144.10">
    <property type="entry name" value="Phosphatidic acid phosphatase type 2/haloperoxidase"/>
    <property type="match status" value="1"/>
</dbReference>
<dbReference type="SMART" id="SM00014">
    <property type="entry name" value="acidPPc"/>
    <property type="match status" value="1"/>
</dbReference>
<comment type="caution">
    <text evidence="3">The sequence shown here is derived from an EMBL/GenBank/DDBJ whole genome shotgun (WGS) entry which is preliminary data.</text>
</comment>
<feature type="domain" description="Phosphatidic acid phosphatase type 2/haloperoxidase" evidence="2">
    <location>
        <begin position="132"/>
        <end position="245"/>
    </location>
</feature>
<dbReference type="InterPro" id="IPR036938">
    <property type="entry name" value="PAP2/HPO_sf"/>
</dbReference>
<dbReference type="SUPFAM" id="SSF48317">
    <property type="entry name" value="Acid phosphatase/Vanadium-dependent haloperoxidase"/>
    <property type="match status" value="1"/>
</dbReference>
<sequence>MTLCNRCLFGAIFFIFSLPVFGQEDSIPVNYYRINKTYIGSYFTDFPKVVAAPVSYSRKDWTTVAIVVAGTGAVMTLDRSIKQWVQANRNNFFSQTSRIIEPFGNEYSPYIVGAMYLTGVLMKDRRMEHVSLVSAKSLVFTTLLTAGSKQLVRRRRPAYTDDPFEVNSMFQGGREWTSFPSGHANTVFTVATAIALQYNDKKWVPYVAYGIAGLTGVSRIYDNRHWATDVIIGAAMGHFITKTLYRIEEAKARKKELITLSF</sequence>
<keyword evidence="1" id="KW-0732">Signal</keyword>
<feature type="chain" id="PRO_5047017375" evidence="1">
    <location>
        <begin position="23"/>
        <end position="262"/>
    </location>
</feature>
<dbReference type="InterPro" id="IPR000326">
    <property type="entry name" value="PAP2/HPO"/>
</dbReference>
<dbReference type="EMBL" id="JAKEVY010000007">
    <property type="protein sequence ID" value="MCF1716932.1"/>
    <property type="molecule type" value="Genomic_DNA"/>
</dbReference>
<evidence type="ECO:0000259" key="2">
    <source>
        <dbReference type="SMART" id="SM00014"/>
    </source>
</evidence>
<dbReference type="PANTHER" id="PTHR14969">
    <property type="entry name" value="SPHINGOSINE-1-PHOSPHATE PHOSPHOHYDROLASE"/>
    <property type="match status" value="1"/>
</dbReference>
<dbReference type="Proteomes" id="UP001200145">
    <property type="component" value="Unassembled WGS sequence"/>
</dbReference>
<accession>A0ABS9BPF2</accession>
<evidence type="ECO:0000313" key="4">
    <source>
        <dbReference type="Proteomes" id="UP001200145"/>
    </source>
</evidence>
<keyword evidence="4" id="KW-1185">Reference proteome</keyword>
<evidence type="ECO:0000313" key="3">
    <source>
        <dbReference type="EMBL" id="MCF1716932.1"/>
    </source>
</evidence>
<proteinExistence type="predicted"/>
<organism evidence="3 4">
    <name type="scientific">Flavihumibacter fluminis</name>
    <dbReference type="NCBI Taxonomy" id="2909236"/>
    <lineage>
        <taxon>Bacteria</taxon>
        <taxon>Pseudomonadati</taxon>
        <taxon>Bacteroidota</taxon>
        <taxon>Chitinophagia</taxon>
        <taxon>Chitinophagales</taxon>
        <taxon>Chitinophagaceae</taxon>
        <taxon>Flavihumibacter</taxon>
    </lineage>
</organism>
<reference evidence="3 4" key="1">
    <citation type="submission" date="2022-01" db="EMBL/GenBank/DDBJ databases">
        <title>Flavihumibacter sp. nov., isolated from sediment of a river.</title>
        <authorList>
            <person name="Liu H."/>
        </authorList>
    </citation>
    <scope>NUCLEOTIDE SEQUENCE [LARGE SCALE GENOMIC DNA]</scope>
    <source>
        <strain evidence="3 4">RY-1</strain>
    </source>
</reference>
<dbReference type="PANTHER" id="PTHR14969:SF13">
    <property type="entry name" value="AT30094P"/>
    <property type="match status" value="1"/>
</dbReference>